<feature type="transmembrane region" description="Helical" evidence="2">
    <location>
        <begin position="67"/>
        <end position="87"/>
    </location>
</feature>
<keyword evidence="2" id="KW-1133">Transmembrane helix</keyword>
<keyword evidence="4" id="KW-1185">Reference proteome</keyword>
<feature type="region of interest" description="Disordered" evidence="1">
    <location>
        <begin position="183"/>
        <end position="204"/>
    </location>
</feature>
<sequence>MRQRSSADAVLAAVSFVAVICTMAYGYSGGNGVAIWMVLLTLMLGGGVLAGVRTPRTESVRTGGKPAAVWLVSALTVVYFVAAGAFAPSKPPNQDETTPPAASPAPSLSSDTEPTAAVTESITTPDVPETKEADERDAPPTEEEAEPDDNDGTGGQRFDGQVGIQFGYACSPVGALGVAEDGRPAKCFMGRDGRARWGYDSNRG</sequence>
<accession>A0A117S122</accession>
<dbReference type="AlphaFoldDB" id="A0A117S122"/>
<reference evidence="3 4" key="1">
    <citation type="submission" date="2015-10" db="EMBL/GenBank/DDBJ databases">
        <title>Draft genome sequence of Streptomyces sp. RV15, isolated from a marine sponge.</title>
        <authorList>
            <person name="Ruckert C."/>
            <person name="Abdelmohsen U.R."/>
            <person name="Winkler A."/>
            <person name="Hentschel U."/>
            <person name="Kalinowski J."/>
            <person name="Kampfer P."/>
            <person name="Glaeser S."/>
        </authorList>
    </citation>
    <scope>NUCLEOTIDE SEQUENCE [LARGE SCALE GENOMIC DNA]</scope>
    <source>
        <strain evidence="3 4">RV15</strain>
    </source>
</reference>
<feature type="region of interest" description="Disordered" evidence="1">
    <location>
        <begin position="89"/>
        <end position="160"/>
    </location>
</feature>
<protein>
    <submittedName>
        <fullName evidence="3">Uncharacterized protein</fullName>
    </submittedName>
</protein>
<evidence type="ECO:0000313" key="4">
    <source>
        <dbReference type="Proteomes" id="UP000053260"/>
    </source>
</evidence>
<feature type="transmembrane region" description="Helical" evidence="2">
    <location>
        <begin position="7"/>
        <end position="27"/>
    </location>
</feature>
<proteinExistence type="predicted"/>
<name>A0A117S122_9ACTN</name>
<feature type="compositionally biased region" description="Basic and acidic residues" evidence="1">
    <location>
        <begin position="128"/>
        <end position="139"/>
    </location>
</feature>
<evidence type="ECO:0000256" key="1">
    <source>
        <dbReference type="SAM" id="MobiDB-lite"/>
    </source>
</evidence>
<dbReference type="Proteomes" id="UP000053260">
    <property type="component" value="Unassembled WGS sequence"/>
</dbReference>
<keyword evidence="2" id="KW-0472">Membrane</keyword>
<evidence type="ECO:0000256" key="2">
    <source>
        <dbReference type="SAM" id="Phobius"/>
    </source>
</evidence>
<feature type="transmembrane region" description="Helical" evidence="2">
    <location>
        <begin position="33"/>
        <end position="55"/>
    </location>
</feature>
<dbReference type="STRING" id="909626.AQJ91_13160"/>
<evidence type="ECO:0000313" key="3">
    <source>
        <dbReference type="EMBL" id="KUO20842.1"/>
    </source>
</evidence>
<comment type="caution">
    <text evidence="3">The sequence shown here is derived from an EMBL/GenBank/DDBJ whole genome shotgun (WGS) entry which is preliminary data.</text>
</comment>
<dbReference type="EMBL" id="LMXB01000031">
    <property type="protein sequence ID" value="KUO20842.1"/>
    <property type="molecule type" value="Genomic_DNA"/>
</dbReference>
<organism evidence="3 4">
    <name type="scientific">Streptomyces dysideae</name>
    <dbReference type="NCBI Taxonomy" id="909626"/>
    <lineage>
        <taxon>Bacteria</taxon>
        <taxon>Bacillati</taxon>
        <taxon>Actinomycetota</taxon>
        <taxon>Actinomycetes</taxon>
        <taxon>Kitasatosporales</taxon>
        <taxon>Streptomycetaceae</taxon>
        <taxon>Streptomyces</taxon>
    </lineage>
</organism>
<gene>
    <name evidence="3" type="ORF">AQJ91_13160</name>
</gene>
<feature type="compositionally biased region" description="Acidic residues" evidence="1">
    <location>
        <begin position="140"/>
        <end position="151"/>
    </location>
</feature>
<keyword evidence="2" id="KW-0812">Transmembrane</keyword>